<dbReference type="AlphaFoldDB" id="A0A8K0D069"/>
<dbReference type="Pfam" id="PF13843">
    <property type="entry name" value="DDE_Tnp_1_7"/>
    <property type="match status" value="1"/>
</dbReference>
<dbReference type="Proteomes" id="UP000801492">
    <property type="component" value="Unassembled WGS sequence"/>
</dbReference>
<evidence type="ECO:0000313" key="3">
    <source>
        <dbReference type="Proteomes" id="UP000801492"/>
    </source>
</evidence>
<protein>
    <recommendedName>
        <fullName evidence="1">PiggyBac transposable element-derived protein domain-containing protein</fullName>
    </recommendedName>
</protein>
<dbReference type="GO" id="GO:0043565">
    <property type="term" value="F:sequence-specific DNA binding"/>
    <property type="evidence" value="ECO:0007669"/>
    <property type="project" value="TreeGrafter"/>
</dbReference>
<dbReference type="InterPro" id="IPR029526">
    <property type="entry name" value="PGBD"/>
</dbReference>
<dbReference type="PANTHER" id="PTHR47055:SF3">
    <property type="entry name" value="PHORBOL-ESTER_DAG-TYPE DOMAIN-CONTAINING PROTEIN"/>
    <property type="match status" value="1"/>
</dbReference>
<dbReference type="OrthoDB" id="10057240at2759"/>
<dbReference type="EMBL" id="VTPC01006888">
    <property type="protein sequence ID" value="KAF2894572.1"/>
    <property type="molecule type" value="Genomic_DNA"/>
</dbReference>
<organism evidence="2 3">
    <name type="scientific">Ignelater luminosus</name>
    <name type="common">Cucubano</name>
    <name type="synonym">Pyrophorus luminosus</name>
    <dbReference type="NCBI Taxonomy" id="2038154"/>
    <lineage>
        <taxon>Eukaryota</taxon>
        <taxon>Metazoa</taxon>
        <taxon>Ecdysozoa</taxon>
        <taxon>Arthropoda</taxon>
        <taxon>Hexapoda</taxon>
        <taxon>Insecta</taxon>
        <taxon>Pterygota</taxon>
        <taxon>Neoptera</taxon>
        <taxon>Endopterygota</taxon>
        <taxon>Coleoptera</taxon>
        <taxon>Polyphaga</taxon>
        <taxon>Elateriformia</taxon>
        <taxon>Elateroidea</taxon>
        <taxon>Elateridae</taxon>
        <taxon>Agrypninae</taxon>
        <taxon>Pyrophorini</taxon>
        <taxon>Ignelater</taxon>
    </lineage>
</organism>
<gene>
    <name evidence="2" type="ORF">ILUMI_11602</name>
</gene>
<feature type="domain" description="PiggyBac transposable element-derived protein" evidence="1">
    <location>
        <begin position="94"/>
        <end position="325"/>
    </location>
</feature>
<evidence type="ECO:0000313" key="2">
    <source>
        <dbReference type="EMBL" id="KAF2894572.1"/>
    </source>
</evidence>
<evidence type="ECO:0000259" key="1">
    <source>
        <dbReference type="Pfam" id="PF13843"/>
    </source>
</evidence>
<name>A0A8K0D069_IGNLU</name>
<reference evidence="2" key="1">
    <citation type="submission" date="2019-08" db="EMBL/GenBank/DDBJ databases">
        <title>The genome of the North American firefly Photinus pyralis.</title>
        <authorList>
            <consortium name="Photinus pyralis genome working group"/>
            <person name="Fallon T.R."/>
            <person name="Sander Lower S.E."/>
            <person name="Weng J.-K."/>
        </authorList>
    </citation>
    <scope>NUCLEOTIDE SEQUENCE</scope>
    <source>
        <strain evidence="2">TRF0915ILg1</strain>
        <tissue evidence="2">Whole body</tissue>
    </source>
</reference>
<sequence>METIGVMSHEELATIDNLPGSQLSAEAELRLVDSEDDFDEEDNLPVSILKSKIQKRDRPNAVRTEKRLYVWNHRDIDKSKLEFPVIPSAYNNRSPIELFSLFLNNKVIDMFVHFSNKYTSSKNKIGNITQTEMKNFFRILLLSGYVQVSRRRLYWENRRDSHNKLVVNTISRDRFEYIMSNIHCCDNDNLDPTDRFTKVRPLINKMNELFQEFAPLFENHSMDEAMIPYYGKHGYKQFIRGKVICYGFRFWKGTTSNGYVILIEPYQAAKSDIKTVYRQFRLGPSVIFQYVEILRGIANLPYHSFSDNLFTTISLLEELKKNLTYWHD</sequence>
<keyword evidence="3" id="KW-1185">Reference proteome</keyword>
<dbReference type="InterPro" id="IPR052638">
    <property type="entry name" value="PiggyBac_TE-derived"/>
</dbReference>
<comment type="caution">
    <text evidence="2">The sequence shown here is derived from an EMBL/GenBank/DDBJ whole genome shotgun (WGS) entry which is preliminary data.</text>
</comment>
<dbReference type="PANTHER" id="PTHR47055">
    <property type="entry name" value="DDE_TNP_1_7 DOMAIN-CONTAINING PROTEIN"/>
    <property type="match status" value="1"/>
</dbReference>
<accession>A0A8K0D069</accession>
<proteinExistence type="predicted"/>